<keyword evidence="2" id="KW-1185">Reference proteome</keyword>
<sequence length="380" mass="43511">MQNSLLQIITEEETDLLDLDIYEKFPYLREEKQKFNEQAQNICYEYANNLFEIDKFFSSDNHQLSLEANLFSQIKQANSSNENKLTKSFEFKEFCKNLTSSNINFDSISQNANDKSTNLQSQTFKDLLNQYANGISEDKNAQYSIQNPQILNQQDSPENELFYGLDDRIIDLKEIKLEGDGRITYKNKQDLKTVTFLISGYLTQDFSASENFQLLVKLIDSSLQEHFNQIVIKSIYWLIELLGKCLKLAGTSLFQNQIQQFKTALDSIIEDFQASYEQAKIGGAILAESINNQNLMGSLNIDFMGHSLGTVVTAYALKNLSISARYLMLFGGAATIEEIEGSQQMFQKCYNFYSDNDSVIKTFLIKAKLIVQINSRNQIQ</sequence>
<evidence type="ECO:0000313" key="1">
    <source>
        <dbReference type="EMBL" id="EAR91231.2"/>
    </source>
</evidence>
<evidence type="ECO:0000313" key="2">
    <source>
        <dbReference type="Proteomes" id="UP000009168"/>
    </source>
</evidence>
<dbReference type="HOGENOM" id="CLU_034049_0_0_1"/>
<organism evidence="1 2">
    <name type="scientific">Tetrahymena thermophila (strain SB210)</name>
    <dbReference type="NCBI Taxonomy" id="312017"/>
    <lineage>
        <taxon>Eukaryota</taxon>
        <taxon>Sar</taxon>
        <taxon>Alveolata</taxon>
        <taxon>Ciliophora</taxon>
        <taxon>Intramacronucleata</taxon>
        <taxon>Oligohymenophorea</taxon>
        <taxon>Hymenostomatida</taxon>
        <taxon>Tetrahymenina</taxon>
        <taxon>Tetrahymenidae</taxon>
        <taxon>Tetrahymena</taxon>
    </lineage>
</organism>
<dbReference type="KEGG" id="tet:TTHERM_00783190"/>
<name>Q231S1_TETTS</name>
<dbReference type="InParanoid" id="Q231S1"/>
<proteinExistence type="predicted"/>
<gene>
    <name evidence="1" type="ORF">TTHERM_00783190</name>
</gene>
<dbReference type="Proteomes" id="UP000009168">
    <property type="component" value="Unassembled WGS sequence"/>
</dbReference>
<dbReference type="GeneID" id="7842019"/>
<protein>
    <submittedName>
        <fullName evidence="1">Uncharacterized protein</fullName>
    </submittedName>
</protein>
<dbReference type="RefSeq" id="XP_001011476.2">
    <property type="nucleotide sequence ID" value="XM_001011476.2"/>
</dbReference>
<dbReference type="EMBL" id="GG662770">
    <property type="protein sequence ID" value="EAR91231.2"/>
    <property type="molecule type" value="Genomic_DNA"/>
</dbReference>
<reference evidence="2" key="1">
    <citation type="journal article" date="2006" name="PLoS Biol.">
        <title>Macronuclear genome sequence of the ciliate Tetrahymena thermophila, a model eukaryote.</title>
        <authorList>
            <person name="Eisen J.A."/>
            <person name="Coyne R.S."/>
            <person name="Wu M."/>
            <person name="Wu D."/>
            <person name="Thiagarajan M."/>
            <person name="Wortman J.R."/>
            <person name="Badger J.H."/>
            <person name="Ren Q."/>
            <person name="Amedeo P."/>
            <person name="Jones K.M."/>
            <person name="Tallon L.J."/>
            <person name="Delcher A.L."/>
            <person name="Salzberg S.L."/>
            <person name="Silva J.C."/>
            <person name="Haas B.J."/>
            <person name="Majoros W.H."/>
            <person name="Farzad M."/>
            <person name="Carlton J.M."/>
            <person name="Smith R.K. Jr."/>
            <person name="Garg J."/>
            <person name="Pearlman R.E."/>
            <person name="Karrer K.M."/>
            <person name="Sun L."/>
            <person name="Manning G."/>
            <person name="Elde N.C."/>
            <person name="Turkewitz A.P."/>
            <person name="Asai D.J."/>
            <person name="Wilkes D.E."/>
            <person name="Wang Y."/>
            <person name="Cai H."/>
            <person name="Collins K."/>
            <person name="Stewart B.A."/>
            <person name="Lee S.R."/>
            <person name="Wilamowska K."/>
            <person name="Weinberg Z."/>
            <person name="Ruzzo W.L."/>
            <person name="Wloga D."/>
            <person name="Gaertig J."/>
            <person name="Frankel J."/>
            <person name="Tsao C.-C."/>
            <person name="Gorovsky M.A."/>
            <person name="Keeling P.J."/>
            <person name="Waller R.F."/>
            <person name="Patron N.J."/>
            <person name="Cherry J.M."/>
            <person name="Stover N.A."/>
            <person name="Krieger C.J."/>
            <person name="del Toro C."/>
            <person name="Ryder H.F."/>
            <person name="Williamson S.C."/>
            <person name="Barbeau R.A."/>
            <person name="Hamilton E.P."/>
            <person name="Orias E."/>
        </authorList>
    </citation>
    <scope>NUCLEOTIDE SEQUENCE [LARGE SCALE GENOMIC DNA]</scope>
    <source>
        <strain evidence="2">SB210</strain>
    </source>
</reference>
<accession>Q231S1</accession>
<dbReference type="AlphaFoldDB" id="Q231S1"/>